<evidence type="ECO:0000256" key="1">
    <source>
        <dbReference type="ARBA" id="ARBA00004651"/>
    </source>
</evidence>
<dbReference type="SUPFAM" id="SSF50182">
    <property type="entry name" value="Sm-like ribonucleoproteins"/>
    <property type="match status" value="1"/>
</dbReference>
<feature type="transmembrane region" description="Helical" evidence="8">
    <location>
        <begin position="357"/>
        <end position="378"/>
    </location>
</feature>
<dbReference type="InterPro" id="IPR011066">
    <property type="entry name" value="MscS_channel_C_sf"/>
</dbReference>
<dbReference type="RefSeq" id="WP_177193819.1">
    <property type="nucleotide sequence ID" value="NZ_FOVP01000008.1"/>
</dbReference>
<reference evidence="14" key="1">
    <citation type="submission" date="2016-10" db="EMBL/GenBank/DDBJ databases">
        <authorList>
            <person name="Varghese N."/>
            <person name="Submissions S."/>
        </authorList>
    </citation>
    <scope>NUCLEOTIDE SEQUENCE [LARGE SCALE GENOMIC DNA]</scope>
    <source>
        <strain evidence="14">DSM 28463</strain>
    </source>
</reference>
<organism evidence="13 14">
    <name type="scientific">Roseovarius lutimaris</name>
    <dbReference type="NCBI Taxonomy" id="1005928"/>
    <lineage>
        <taxon>Bacteria</taxon>
        <taxon>Pseudomonadati</taxon>
        <taxon>Pseudomonadota</taxon>
        <taxon>Alphaproteobacteria</taxon>
        <taxon>Rhodobacterales</taxon>
        <taxon>Roseobacteraceae</taxon>
        <taxon>Roseovarius</taxon>
    </lineage>
</organism>
<dbReference type="SUPFAM" id="SSF82689">
    <property type="entry name" value="Mechanosensitive channel protein MscS (YggB), C-terminal domain"/>
    <property type="match status" value="1"/>
</dbReference>
<name>A0A1I5BGM5_9RHOB</name>
<dbReference type="Gene3D" id="1.10.287.1260">
    <property type="match status" value="1"/>
</dbReference>
<dbReference type="STRING" id="1005928.SAMN04487859_10814"/>
<comment type="subcellular location">
    <subcellularLocation>
        <location evidence="1">Cell membrane</location>
        <topology evidence="1">Multi-pass membrane protein</topology>
    </subcellularLocation>
</comment>
<feature type="transmembrane region" description="Helical" evidence="8">
    <location>
        <begin position="428"/>
        <end position="445"/>
    </location>
</feature>
<dbReference type="InterPro" id="IPR052702">
    <property type="entry name" value="MscS-like_channel"/>
</dbReference>
<dbReference type="InterPro" id="IPR011014">
    <property type="entry name" value="MscS_channel_TM-2"/>
</dbReference>
<evidence type="ECO:0000313" key="13">
    <source>
        <dbReference type="EMBL" id="SFN73883.1"/>
    </source>
</evidence>
<dbReference type="EMBL" id="FOVP01000008">
    <property type="protein sequence ID" value="SFN73883.1"/>
    <property type="molecule type" value="Genomic_DNA"/>
</dbReference>
<evidence type="ECO:0000259" key="11">
    <source>
        <dbReference type="Pfam" id="PF12607"/>
    </source>
</evidence>
<feature type="transmembrane region" description="Helical" evidence="8">
    <location>
        <begin position="289"/>
        <end position="305"/>
    </location>
</feature>
<dbReference type="PANTHER" id="PTHR30347:SF1">
    <property type="entry name" value="MECHANOSENSITIVE CHANNEL MSCK"/>
    <property type="match status" value="1"/>
</dbReference>
<feature type="transmembrane region" description="Helical" evidence="8">
    <location>
        <begin position="466"/>
        <end position="490"/>
    </location>
</feature>
<keyword evidence="3" id="KW-1003">Cell membrane</keyword>
<keyword evidence="9" id="KW-0732">Signal</keyword>
<dbReference type="PANTHER" id="PTHR30347">
    <property type="entry name" value="POTASSIUM CHANNEL RELATED"/>
    <property type="match status" value="1"/>
</dbReference>
<dbReference type="SUPFAM" id="SSF82861">
    <property type="entry name" value="Mechanosensitive channel protein MscS (YggB), transmembrane region"/>
    <property type="match status" value="1"/>
</dbReference>
<feature type="compositionally biased region" description="Acidic residues" evidence="7">
    <location>
        <begin position="804"/>
        <end position="822"/>
    </location>
</feature>
<evidence type="ECO:0000256" key="6">
    <source>
        <dbReference type="ARBA" id="ARBA00023136"/>
    </source>
</evidence>
<evidence type="ECO:0000256" key="3">
    <source>
        <dbReference type="ARBA" id="ARBA00022475"/>
    </source>
</evidence>
<feature type="domain" description="DUF3772" evidence="11">
    <location>
        <begin position="130"/>
        <end position="189"/>
    </location>
</feature>
<accession>A0A1I5BGM5</accession>
<evidence type="ECO:0000313" key="14">
    <source>
        <dbReference type="Proteomes" id="UP000198599"/>
    </source>
</evidence>
<evidence type="ECO:0000259" key="12">
    <source>
        <dbReference type="Pfam" id="PF21082"/>
    </source>
</evidence>
<dbReference type="Pfam" id="PF00924">
    <property type="entry name" value="MS_channel_2nd"/>
    <property type="match status" value="1"/>
</dbReference>
<feature type="transmembrane region" description="Helical" evidence="8">
    <location>
        <begin position="517"/>
        <end position="535"/>
    </location>
</feature>
<evidence type="ECO:0000256" key="2">
    <source>
        <dbReference type="ARBA" id="ARBA00008017"/>
    </source>
</evidence>
<dbReference type="GO" id="GO:0005886">
    <property type="term" value="C:plasma membrane"/>
    <property type="evidence" value="ECO:0007669"/>
    <property type="project" value="UniProtKB-SubCell"/>
</dbReference>
<sequence>MKHLFRALCLILALCFASLPITGAGQMAHAQQTIEGPDFAAWEDTATRVENAIENGDVSTAVLEDLRRELTKWREQFTNALGANSTTIKTVQDQLAALGPAPENDTEASDIAAQRDELNRRLSRLQAPVRTAELARSRADGLIAGIDEIIRNRQTAELLRLGPSPVNPLHWPEGLLVLYQLADSVQREVLDDWETPVGRTVFNDNLPVVLAWLLLGLVLLARGRRWSNRLMRSITKEEVSAGRWMVTFLISLGEWLLPYAGICALAEALSATALFGPRGTLILDTVQPAAFIFFLARWLALQIFPRHEKRAPLLNLDSRCRYSGRLYGALMGLVIAAFYFLHTIAEQSKWSEPATNVVLFPVLVLAGLLLFNLAKLLLMHSRAARDDSDDEETFRDRLARLLARTLMLLAVLAPILAAVGYLKAAQAIMLPTLLSLMLLAVLLVLQRVVTEVYVMLSGNREGAYDALIPVLAGFALVILSLPLFALIWGARPAQLSEIWVRFTEGVTVGGTQISPSIFMTLAVVFVLGYLLTRLVQGALKTTVLPKTRLDPGGRNAIVSGVGYVGIFLAALIAITSAGIDLSSLAIVAGALSVGIGFGLQNVVSNFVAGIILLIERPISEGDWIEVGGKHGYVRGISVRSTRIETFDRTDVIVPNADFVSGTVTNYTRGNTVGRVIVPVGVAYSSDTREVETILREIAEEHPMVLANPAPNVVFTSIGTSTYDFEIRAILRDVNWVMSVKSDMNHEIVKRFGAANIEMAFPQQDIWIRNPEALSGKPTPAQEVPPSDATSPPPSQSPLKTVADYDGDGDGDGEGADGDGDGR</sequence>
<feature type="transmembrane region" description="Helical" evidence="8">
    <location>
        <begin position="556"/>
        <end position="579"/>
    </location>
</feature>
<feature type="domain" description="Mechanosensitive ion channel MscS" evidence="10">
    <location>
        <begin position="601"/>
        <end position="668"/>
    </location>
</feature>
<feature type="signal peptide" evidence="9">
    <location>
        <begin position="1"/>
        <end position="23"/>
    </location>
</feature>
<dbReference type="GO" id="GO:0008381">
    <property type="term" value="F:mechanosensitive monoatomic ion channel activity"/>
    <property type="evidence" value="ECO:0007669"/>
    <property type="project" value="UniProtKB-ARBA"/>
</dbReference>
<dbReference type="InterPro" id="IPR010920">
    <property type="entry name" value="LSM_dom_sf"/>
</dbReference>
<dbReference type="InterPro" id="IPR022249">
    <property type="entry name" value="DUF3772"/>
</dbReference>
<protein>
    <submittedName>
        <fullName evidence="13">Small-conductance mechanosensitive channel</fullName>
    </submittedName>
</protein>
<evidence type="ECO:0000256" key="5">
    <source>
        <dbReference type="ARBA" id="ARBA00022989"/>
    </source>
</evidence>
<feature type="region of interest" description="Disordered" evidence="7">
    <location>
        <begin position="771"/>
        <end position="822"/>
    </location>
</feature>
<evidence type="ECO:0000259" key="10">
    <source>
        <dbReference type="Pfam" id="PF00924"/>
    </source>
</evidence>
<dbReference type="InterPro" id="IPR023408">
    <property type="entry name" value="MscS_beta-dom_sf"/>
</dbReference>
<evidence type="ECO:0000256" key="9">
    <source>
        <dbReference type="SAM" id="SignalP"/>
    </source>
</evidence>
<dbReference type="Pfam" id="PF21082">
    <property type="entry name" value="MS_channel_3rd"/>
    <property type="match status" value="1"/>
</dbReference>
<feature type="transmembrane region" description="Helical" evidence="8">
    <location>
        <begin position="244"/>
        <end position="269"/>
    </location>
</feature>
<evidence type="ECO:0000256" key="4">
    <source>
        <dbReference type="ARBA" id="ARBA00022692"/>
    </source>
</evidence>
<evidence type="ECO:0000256" key="8">
    <source>
        <dbReference type="SAM" id="Phobius"/>
    </source>
</evidence>
<gene>
    <name evidence="13" type="ORF">SAMN04487859_10814</name>
</gene>
<evidence type="ECO:0000256" key="7">
    <source>
        <dbReference type="SAM" id="MobiDB-lite"/>
    </source>
</evidence>
<proteinExistence type="inferred from homology"/>
<dbReference type="Pfam" id="PF12607">
    <property type="entry name" value="DUF3772"/>
    <property type="match status" value="1"/>
</dbReference>
<feature type="transmembrane region" description="Helical" evidence="8">
    <location>
        <begin position="585"/>
        <end position="614"/>
    </location>
</feature>
<keyword evidence="4 8" id="KW-0812">Transmembrane</keyword>
<keyword evidence="6 8" id="KW-0472">Membrane</keyword>
<feature type="domain" description="Mechanosensitive ion channel MscS C-terminal" evidence="12">
    <location>
        <begin position="676"/>
        <end position="758"/>
    </location>
</feature>
<dbReference type="AlphaFoldDB" id="A0A1I5BGM5"/>
<dbReference type="Gene3D" id="3.30.70.100">
    <property type="match status" value="1"/>
</dbReference>
<feature type="chain" id="PRO_5011613046" evidence="9">
    <location>
        <begin position="24"/>
        <end position="822"/>
    </location>
</feature>
<feature type="transmembrane region" description="Helical" evidence="8">
    <location>
        <begin position="401"/>
        <end position="422"/>
    </location>
</feature>
<feature type="transmembrane region" description="Helical" evidence="8">
    <location>
        <begin position="326"/>
        <end position="345"/>
    </location>
</feature>
<dbReference type="Proteomes" id="UP000198599">
    <property type="component" value="Unassembled WGS sequence"/>
</dbReference>
<keyword evidence="5 8" id="KW-1133">Transmembrane helix</keyword>
<keyword evidence="14" id="KW-1185">Reference proteome</keyword>
<dbReference type="InterPro" id="IPR049278">
    <property type="entry name" value="MS_channel_C"/>
</dbReference>
<feature type="transmembrane region" description="Helical" evidence="8">
    <location>
        <begin position="206"/>
        <end position="223"/>
    </location>
</feature>
<comment type="similarity">
    <text evidence="2">Belongs to the MscS (TC 1.A.23) family.</text>
</comment>
<dbReference type="Gene3D" id="2.30.30.60">
    <property type="match status" value="1"/>
</dbReference>
<dbReference type="InterPro" id="IPR006685">
    <property type="entry name" value="MscS_channel_2nd"/>
</dbReference>